<dbReference type="Gene3D" id="3.40.50.720">
    <property type="entry name" value="NAD(P)-binding Rossmann-like Domain"/>
    <property type="match status" value="1"/>
</dbReference>
<dbReference type="STRING" id="1302659.I858_011810"/>
<evidence type="ECO:0000313" key="2">
    <source>
        <dbReference type="EMBL" id="ANU27672.1"/>
    </source>
</evidence>
<name>A0A1B1S3B6_9BACL</name>
<dbReference type="AlphaFoldDB" id="A0A1B1S3B6"/>
<dbReference type="InterPro" id="IPR003869">
    <property type="entry name" value="Polysac_CapD-like"/>
</dbReference>
<evidence type="ECO:0000313" key="3">
    <source>
        <dbReference type="Proteomes" id="UP000053354"/>
    </source>
</evidence>
<dbReference type="OrthoDB" id="2424410at2"/>
<sequence length="113" mass="12738">MYSQAQSTRNMAEAANRFHVDIFVLISSEKAAKPVNLNEASKKLAEIIVESVSATSSTQYKIIRLSENFFRNGLSVKTALRDEKNLTHTHIIQQILHISGREALFSKDDLSQF</sequence>
<protein>
    <recommendedName>
        <fullName evidence="1">Polysaccharide biosynthesis protein CapD-like domain-containing protein</fullName>
    </recommendedName>
</protein>
<dbReference type="Pfam" id="PF02719">
    <property type="entry name" value="Polysacc_synt_2"/>
    <property type="match status" value="1"/>
</dbReference>
<dbReference type="EMBL" id="CP016540">
    <property type="protein sequence ID" value="ANU27672.1"/>
    <property type="molecule type" value="Genomic_DNA"/>
</dbReference>
<dbReference type="SUPFAM" id="SSF51735">
    <property type="entry name" value="NAD(P)-binding Rossmann-fold domains"/>
    <property type="match status" value="1"/>
</dbReference>
<dbReference type="KEGG" id="pll:I858_011810"/>
<accession>A0A1B1S3B6</accession>
<reference evidence="2" key="1">
    <citation type="submission" date="2016-10" db="EMBL/GenBank/DDBJ databases">
        <authorList>
            <person name="See-Too W.S."/>
        </authorList>
    </citation>
    <scope>NUCLEOTIDE SEQUENCE</scope>
    <source>
        <strain evidence="2">L10.15</strain>
    </source>
</reference>
<keyword evidence="3" id="KW-1185">Reference proteome</keyword>
<evidence type="ECO:0000259" key="1">
    <source>
        <dbReference type="Pfam" id="PF02719"/>
    </source>
</evidence>
<feature type="domain" description="Polysaccharide biosynthesis protein CapD-like" evidence="1">
    <location>
        <begin position="7"/>
        <end position="65"/>
    </location>
</feature>
<gene>
    <name evidence="2" type="ORF">I858_011810</name>
</gene>
<proteinExistence type="predicted"/>
<dbReference type="InterPro" id="IPR036291">
    <property type="entry name" value="NAD(P)-bd_dom_sf"/>
</dbReference>
<dbReference type="Proteomes" id="UP000053354">
    <property type="component" value="Chromosome"/>
</dbReference>
<organism evidence="2 3">
    <name type="scientific">Planococcus versutus</name>
    <dbReference type="NCBI Taxonomy" id="1302659"/>
    <lineage>
        <taxon>Bacteria</taxon>
        <taxon>Bacillati</taxon>
        <taxon>Bacillota</taxon>
        <taxon>Bacilli</taxon>
        <taxon>Bacillales</taxon>
        <taxon>Caryophanaceae</taxon>
        <taxon>Planococcus</taxon>
    </lineage>
</organism>
<dbReference type="RefSeq" id="WP_049694746.1">
    <property type="nucleotide sequence ID" value="NZ_CP016540.2"/>
</dbReference>